<comment type="similarity">
    <text evidence="1">Belongs to the HicA mRNA interferase family.</text>
</comment>
<evidence type="ECO:0000256" key="7">
    <source>
        <dbReference type="ARBA" id="ARBA00023016"/>
    </source>
</evidence>
<evidence type="ECO:0000256" key="5">
    <source>
        <dbReference type="ARBA" id="ARBA00022801"/>
    </source>
</evidence>
<keyword evidence="3" id="KW-0540">Nuclease</keyword>
<name>A0A7U4QK37_DESA2</name>
<dbReference type="Gene3D" id="3.30.920.30">
    <property type="entry name" value="Hypothetical protein"/>
    <property type="match status" value="1"/>
</dbReference>
<dbReference type="Proteomes" id="UP000070560">
    <property type="component" value="Chromosome"/>
</dbReference>
<accession>A0A7U4QK37</accession>
<evidence type="ECO:0000256" key="4">
    <source>
        <dbReference type="ARBA" id="ARBA00022759"/>
    </source>
</evidence>
<evidence type="ECO:0000313" key="8">
    <source>
        <dbReference type="EMBL" id="AMM40822.1"/>
    </source>
</evidence>
<keyword evidence="6" id="KW-0694">RNA-binding</keyword>
<keyword evidence="4" id="KW-0255">Endonuclease</keyword>
<dbReference type="KEGG" id="daw:HS1_001018"/>
<dbReference type="RefSeq" id="WP_066061875.1">
    <property type="nucleotide sequence ID" value="NZ_CP013015.1"/>
</dbReference>
<dbReference type="Pfam" id="PF07927">
    <property type="entry name" value="HicA_toxin"/>
    <property type="match status" value="1"/>
</dbReference>
<evidence type="ECO:0000313" key="9">
    <source>
        <dbReference type="Proteomes" id="UP000070560"/>
    </source>
</evidence>
<gene>
    <name evidence="8" type="ORF">HS1_001018</name>
</gene>
<evidence type="ECO:0008006" key="10">
    <source>
        <dbReference type="Google" id="ProtNLM"/>
    </source>
</evidence>
<evidence type="ECO:0000256" key="2">
    <source>
        <dbReference type="ARBA" id="ARBA00022649"/>
    </source>
</evidence>
<reference evidence="8 9" key="1">
    <citation type="submission" date="2015-10" db="EMBL/GenBank/DDBJ databases">
        <title>Candidatus Desulfofervidus auxilii, a hydrogenotrophic sulfate-reducing bacterium involved in the thermophilic anaerobic oxidation of methane.</title>
        <authorList>
            <person name="Krukenberg V."/>
            <person name="Richter M."/>
            <person name="Wegener G."/>
        </authorList>
    </citation>
    <scope>NUCLEOTIDE SEQUENCE [LARGE SCALE GENOMIC DNA]</scope>
    <source>
        <strain evidence="8 9">HS1</strain>
    </source>
</reference>
<dbReference type="GO" id="GO:0016787">
    <property type="term" value="F:hydrolase activity"/>
    <property type="evidence" value="ECO:0007669"/>
    <property type="project" value="UniProtKB-KW"/>
</dbReference>
<keyword evidence="9" id="KW-1185">Reference proteome</keyword>
<sequence>MKLPVVSSADVERVLKKTGFKYAPKRERGSHKAFYKEESGKKRLVIVPERKSIPKGTLMAILEQAGLSREEFIEILKR</sequence>
<dbReference type="GO" id="GO:0003729">
    <property type="term" value="F:mRNA binding"/>
    <property type="evidence" value="ECO:0007669"/>
    <property type="project" value="InterPro"/>
</dbReference>
<keyword evidence="7" id="KW-0346">Stress response</keyword>
<keyword evidence="5" id="KW-0378">Hydrolase</keyword>
<dbReference type="InterPro" id="IPR038570">
    <property type="entry name" value="HicA_sf"/>
</dbReference>
<proteinExistence type="inferred from homology"/>
<dbReference type="GO" id="GO:0004519">
    <property type="term" value="F:endonuclease activity"/>
    <property type="evidence" value="ECO:0007669"/>
    <property type="project" value="UniProtKB-KW"/>
</dbReference>
<keyword evidence="2" id="KW-1277">Toxin-antitoxin system</keyword>
<dbReference type="InterPro" id="IPR012933">
    <property type="entry name" value="HicA_mRNA_interferase"/>
</dbReference>
<evidence type="ECO:0000256" key="3">
    <source>
        <dbReference type="ARBA" id="ARBA00022722"/>
    </source>
</evidence>
<organism evidence="8 9">
    <name type="scientific">Desulfofervidus auxilii</name>
    <dbReference type="NCBI Taxonomy" id="1621989"/>
    <lineage>
        <taxon>Bacteria</taxon>
        <taxon>Pseudomonadati</taxon>
        <taxon>Thermodesulfobacteriota</taxon>
        <taxon>Candidatus Desulfofervidia</taxon>
        <taxon>Candidatus Desulfofervidales</taxon>
        <taxon>Candidatus Desulfofervidaceae</taxon>
        <taxon>Candidatus Desulfofervidus</taxon>
    </lineage>
</organism>
<dbReference type="SUPFAM" id="SSF54786">
    <property type="entry name" value="YcfA/nrd intein domain"/>
    <property type="match status" value="1"/>
</dbReference>
<dbReference type="AlphaFoldDB" id="A0A7U4QK37"/>
<evidence type="ECO:0000256" key="6">
    <source>
        <dbReference type="ARBA" id="ARBA00022884"/>
    </source>
</evidence>
<protein>
    <recommendedName>
        <fullName evidence="10">Type II toxin-antitoxin system HicA family toxin</fullName>
    </recommendedName>
</protein>
<dbReference type="OrthoDB" id="9811409at2"/>
<dbReference type="EMBL" id="CP013015">
    <property type="protein sequence ID" value="AMM40822.1"/>
    <property type="molecule type" value="Genomic_DNA"/>
</dbReference>
<evidence type="ECO:0000256" key="1">
    <source>
        <dbReference type="ARBA" id="ARBA00006620"/>
    </source>
</evidence>